<evidence type="ECO:0000313" key="4">
    <source>
        <dbReference type="EMBL" id="ODR52102.1"/>
    </source>
</evidence>
<dbReference type="PROSITE" id="PS51257">
    <property type="entry name" value="PROKAR_LIPOPROTEIN"/>
    <property type="match status" value="1"/>
</dbReference>
<accession>A0A1E3A3J2</accession>
<dbReference type="OrthoDB" id="2061295at2"/>
<dbReference type="EMBL" id="MEHD01000031">
    <property type="protein sequence ID" value="ODR52102.1"/>
    <property type="molecule type" value="Genomic_DNA"/>
</dbReference>
<dbReference type="AlphaFoldDB" id="A0A1E3A3J2"/>
<reference evidence="4 7" key="2">
    <citation type="submission" date="2016-08" db="EMBL/GenBank/DDBJ databases">
        <title>Characterization of Isolates of Eisenbergiella tayi Derived from Blood Cultures, Using Whole Genome Sequencing.</title>
        <authorList>
            <person name="Bernier A.-M."/>
            <person name="Burdz T."/>
            <person name="Wiebe D."/>
            <person name="Bernard K."/>
        </authorList>
    </citation>
    <scope>NUCLEOTIDE SEQUENCE [LARGE SCALE GENOMIC DNA]</scope>
    <source>
        <strain evidence="4 7">NML120146</strain>
    </source>
</reference>
<comment type="caution">
    <text evidence="2">The sequence shown here is derived from an EMBL/GenBank/DDBJ whole genome shotgun (WGS) entry which is preliminary data.</text>
</comment>
<reference evidence="2 5" key="1">
    <citation type="submission" date="2016-07" db="EMBL/GenBank/DDBJ databases">
        <title>Characterization of isolates of Eisenbergiella tayi derived from blood cultures, using whole genome sequencing.</title>
        <authorList>
            <person name="Burdz T."/>
            <person name="Wiebe D."/>
            <person name="Huynh C."/>
            <person name="Bernard K."/>
        </authorList>
    </citation>
    <scope>NUCLEOTIDE SEQUENCE [LARGE SCALE GENOMIC DNA]</scope>
    <source>
        <strain evidence="2 5">NML 110608</strain>
    </source>
</reference>
<dbReference type="Proteomes" id="UP000094869">
    <property type="component" value="Unassembled WGS sequence"/>
</dbReference>
<keyword evidence="7" id="KW-1185">Reference proteome</keyword>
<name>A0A1E3A3J2_9FIRM</name>
<feature type="transmembrane region" description="Helical" evidence="1">
    <location>
        <begin position="41"/>
        <end position="63"/>
    </location>
</feature>
<evidence type="ECO:0000313" key="3">
    <source>
        <dbReference type="EMBL" id="ODR48767.1"/>
    </source>
</evidence>
<proteinExistence type="predicted"/>
<dbReference type="RefSeq" id="WP_069154761.1">
    <property type="nucleotide sequence ID" value="NZ_DAWDRA010000259.1"/>
</dbReference>
<evidence type="ECO:0000313" key="7">
    <source>
        <dbReference type="Proteomes" id="UP000094869"/>
    </source>
</evidence>
<protein>
    <submittedName>
        <fullName evidence="2">Uncharacterized protein</fullName>
    </submittedName>
</protein>
<keyword evidence="1" id="KW-0472">Membrane</keyword>
<sequence length="77" mass="8777">MDKKKKTPKQIAALVCVGLLVLLYVVTLVVACLNFPGADRLFQACLVATVGLPILLWIYMWLYGKMKDRFEERDSEE</sequence>
<evidence type="ECO:0000313" key="6">
    <source>
        <dbReference type="Proteomes" id="UP000094271"/>
    </source>
</evidence>
<keyword evidence="1" id="KW-0812">Transmembrane</keyword>
<reference evidence="3 6" key="3">
    <citation type="submission" date="2016-08" db="EMBL/GenBank/DDBJ databases">
        <authorList>
            <person name="Seilhamer J.J."/>
        </authorList>
    </citation>
    <scope>NUCLEOTIDE SEQUENCE [LARGE SCALE GENOMIC DNA]</scope>
    <source>
        <strain evidence="3 6">NML150140-1</strain>
    </source>
</reference>
<evidence type="ECO:0000256" key="1">
    <source>
        <dbReference type="SAM" id="Phobius"/>
    </source>
</evidence>
<evidence type="ECO:0000313" key="2">
    <source>
        <dbReference type="EMBL" id="ODM03345.1"/>
    </source>
</evidence>
<dbReference type="Proteomes" id="UP000094067">
    <property type="component" value="Unassembled WGS sequence"/>
</dbReference>
<keyword evidence="1" id="KW-1133">Transmembrane helix</keyword>
<evidence type="ECO:0000313" key="5">
    <source>
        <dbReference type="Proteomes" id="UP000094067"/>
    </source>
</evidence>
<dbReference type="Proteomes" id="UP000094271">
    <property type="component" value="Unassembled WGS sequence"/>
</dbReference>
<gene>
    <name evidence="3" type="ORF">BEI59_20040</name>
    <name evidence="2" type="ORF">BEI61_04140</name>
    <name evidence="4" type="ORF">BEI63_20260</name>
</gene>
<organism evidence="2 5">
    <name type="scientific">Eisenbergiella tayi</name>
    <dbReference type="NCBI Taxonomy" id="1432052"/>
    <lineage>
        <taxon>Bacteria</taxon>
        <taxon>Bacillati</taxon>
        <taxon>Bacillota</taxon>
        <taxon>Clostridia</taxon>
        <taxon>Lachnospirales</taxon>
        <taxon>Lachnospiraceae</taxon>
        <taxon>Eisenbergiella</taxon>
    </lineage>
</organism>
<dbReference type="EMBL" id="MEHA01000016">
    <property type="protein sequence ID" value="ODR48767.1"/>
    <property type="molecule type" value="Genomic_DNA"/>
</dbReference>
<dbReference type="EMBL" id="MCGH01000003">
    <property type="protein sequence ID" value="ODM03345.1"/>
    <property type="molecule type" value="Genomic_DNA"/>
</dbReference>